<dbReference type="SUPFAM" id="SSF55729">
    <property type="entry name" value="Acyl-CoA N-acyltransferases (Nat)"/>
    <property type="match status" value="1"/>
</dbReference>
<dbReference type="AlphaFoldDB" id="K5VIH8"/>
<dbReference type="GeneID" id="18907284"/>
<dbReference type="PROSITE" id="PS51186">
    <property type="entry name" value="GNAT"/>
    <property type="match status" value="1"/>
</dbReference>
<dbReference type="PANTHER" id="PTHR43441">
    <property type="entry name" value="RIBOSOMAL-PROTEIN-SERINE ACETYLTRANSFERASE"/>
    <property type="match status" value="1"/>
</dbReference>
<dbReference type="Pfam" id="PF13302">
    <property type="entry name" value="Acetyltransf_3"/>
    <property type="match status" value="1"/>
</dbReference>
<evidence type="ECO:0000259" key="1">
    <source>
        <dbReference type="PROSITE" id="PS51186"/>
    </source>
</evidence>
<proteinExistence type="predicted"/>
<dbReference type="EMBL" id="JH930477">
    <property type="protein sequence ID" value="EKM51083.1"/>
    <property type="molecule type" value="Genomic_DNA"/>
</dbReference>
<accession>K5VIH8</accession>
<dbReference type="InParanoid" id="K5VIH8"/>
<keyword evidence="3" id="KW-1185">Reference proteome</keyword>
<dbReference type="InterPro" id="IPR000182">
    <property type="entry name" value="GNAT_dom"/>
</dbReference>
<dbReference type="RefSeq" id="XP_007400240.1">
    <property type="nucleotide sequence ID" value="XM_007400178.1"/>
</dbReference>
<evidence type="ECO:0000313" key="2">
    <source>
        <dbReference type="EMBL" id="EKM51083.1"/>
    </source>
</evidence>
<protein>
    <recommendedName>
        <fullName evidence="1">N-acetyltransferase domain-containing protein</fullName>
    </recommendedName>
</protein>
<dbReference type="Gene3D" id="3.40.630.30">
    <property type="match status" value="1"/>
</dbReference>
<dbReference type="OrthoDB" id="41238at2759"/>
<dbReference type="PANTHER" id="PTHR43441:SF5">
    <property type="entry name" value="FAMILY ACETYLTRANSFERASE, PUTATIVE-RELATED"/>
    <property type="match status" value="1"/>
</dbReference>
<dbReference type="HOGENOM" id="CLU_078023_0_0_1"/>
<sequence length="227" mass="26311">MCAAYDPNFYYPVKEFQSDRVKLVPFHPELNGKAFYDASALYPEVYDWIPFGPFPTIEGFLDYIEGRIHRDPALTLFVVYNKSVENETDQIAGLIGFLNTVPAYLSTEIGFVFTLPPFQRTHVTTHAVGLLLAWCFDELKLRRVQWQANALNEKSVSAAQKMGFILEGIIRWQRLLPPEKSERGLKPREDDPKPEYYGRNSALLSVCWDDWEDGVRQQVQERMARRK</sequence>
<dbReference type="GO" id="GO:0008999">
    <property type="term" value="F:protein-N-terminal-alanine acetyltransferase activity"/>
    <property type="evidence" value="ECO:0007669"/>
    <property type="project" value="TreeGrafter"/>
</dbReference>
<dbReference type="Proteomes" id="UP000008370">
    <property type="component" value="Unassembled WGS sequence"/>
</dbReference>
<feature type="domain" description="N-acetyltransferase" evidence="1">
    <location>
        <begin position="21"/>
        <end position="183"/>
    </location>
</feature>
<dbReference type="KEGG" id="pco:PHACADRAFT_103896"/>
<organism evidence="2 3">
    <name type="scientific">Phanerochaete carnosa (strain HHB-10118-sp)</name>
    <name type="common">White-rot fungus</name>
    <name type="synonym">Peniophora carnosa</name>
    <dbReference type="NCBI Taxonomy" id="650164"/>
    <lineage>
        <taxon>Eukaryota</taxon>
        <taxon>Fungi</taxon>
        <taxon>Dikarya</taxon>
        <taxon>Basidiomycota</taxon>
        <taxon>Agaricomycotina</taxon>
        <taxon>Agaricomycetes</taxon>
        <taxon>Polyporales</taxon>
        <taxon>Phanerochaetaceae</taxon>
        <taxon>Phanerochaete</taxon>
    </lineage>
</organism>
<dbReference type="GO" id="GO:1990189">
    <property type="term" value="F:protein N-terminal-serine acetyltransferase activity"/>
    <property type="evidence" value="ECO:0007669"/>
    <property type="project" value="TreeGrafter"/>
</dbReference>
<evidence type="ECO:0000313" key="3">
    <source>
        <dbReference type="Proteomes" id="UP000008370"/>
    </source>
</evidence>
<name>K5VIH8_PHACS</name>
<dbReference type="InterPro" id="IPR051908">
    <property type="entry name" value="Ribosomal_N-acetyltransferase"/>
</dbReference>
<reference evidence="2 3" key="1">
    <citation type="journal article" date="2012" name="BMC Genomics">
        <title>Comparative genomics of the white-rot fungi, Phanerochaete carnosa and P. chrysosporium, to elucidate the genetic basis of the distinct wood types they colonize.</title>
        <authorList>
            <person name="Suzuki H."/>
            <person name="MacDonald J."/>
            <person name="Syed K."/>
            <person name="Salamov A."/>
            <person name="Hori C."/>
            <person name="Aerts A."/>
            <person name="Henrissat B."/>
            <person name="Wiebenga A."/>
            <person name="vanKuyk P.A."/>
            <person name="Barry K."/>
            <person name="Lindquist E."/>
            <person name="LaButti K."/>
            <person name="Lapidus A."/>
            <person name="Lucas S."/>
            <person name="Coutinho P."/>
            <person name="Gong Y."/>
            <person name="Samejima M."/>
            <person name="Mahadevan R."/>
            <person name="Abou-Zaid M."/>
            <person name="de Vries R.P."/>
            <person name="Igarashi K."/>
            <person name="Yadav J.S."/>
            <person name="Grigoriev I.V."/>
            <person name="Master E.R."/>
        </authorList>
    </citation>
    <scope>NUCLEOTIDE SEQUENCE [LARGE SCALE GENOMIC DNA]</scope>
    <source>
        <strain evidence="2 3">HHB-10118-sp</strain>
    </source>
</reference>
<dbReference type="InterPro" id="IPR016181">
    <property type="entry name" value="Acyl_CoA_acyltransferase"/>
</dbReference>
<gene>
    <name evidence="2" type="ORF">PHACADRAFT_103896</name>
</gene>